<dbReference type="Proteomes" id="UP000001520">
    <property type="component" value="Chromosome"/>
</dbReference>
<evidence type="ECO:0000256" key="1">
    <source>
        <dbReference type="SAM" id="Phobius"/>
    </source>
</evidence>
<dbReference type="RefSeq" id="WP_013006780.1">
    <property type="nucleotide sequence ID" value="NC_013939.1"/>
</dbReference>
<evidence type="ECO:0000313" key="3">
    <source>
        <dbReference type="Proteomes" id="UP000001520"/>
    </source>
</evidence>
<proteinExistence type="predicted"/>
<organism evidence="2 3">
    <name type="scientific">Deferribacter desulfuricans (strain DSM 14783 / JCM 11476 / NBRC 101012 / SSM1)</name>
    <dbReference type="NCBI Taxonomy" id="639282"/>
    <lineage>
        <taxon>Bacteria</taxon>
        <taxon>Pseudomonadati</taxon>
        <taxon>Deferribacterota</taxon>
        <taxon>Deferribacteres</taxon>
        <taxon>Deferribacterales</taxon>
        <taxon>Deferribacteraceae</taxon>
        <taxon>Deferribacter</taxon>
    </lineage>
</organism>
<name>D3PAA9_DEFDS</name>
<keyword evidence="3" id="KW-1185">Reference proteome</keyword>
<keyword evidence="1" id="KW-0812">Transmembrane</keyword>
<dbReference type="EMBL" id="AP011529">
    <property type="protein sequence ID" value="BAI79532.1"/>
    <property type="molecule type" value="Genomic_DNA"/>
</dbReference>
<feature type="transmembrane region" description="Helical" evidence="1">
    <location>
        <begin position="59"/>
        <end position="77"/>
    </location>
</feature>
<sequence length="84" mass="9671">MIDNILIFVSGMILGGFIYVQIENRIKNKLTSLKRFGQIVTFLSIMFISINYLTLKHILIYGIFTGTLIFSLIPQMINNNIEDK</sequence>
<evidence type="ECO:0000313" key="2">
    <source>
        <dbReference type="EMBL" id="BAI79532.1"/>
    </source>
</evidence>
<keyword evidence="1" id="KW-1133">Transmembrane helix</keyword>
<accession>D3PAA9</accession>
<dbReference type="HOGENOM" id="CLU_2522026_0_0_0"/>
<protein>
    <submittedName>
        <fullName evidence="2">Uncharacterized protein</fullName>
    </submittedName>
</protein>
<gene>
    <name evidence="2" type="ordered locus">DEFDS_0020</name>
</gene>
<feature type="transmembrane region" description="Helical" evidence="1">
    <location>
        <begin position="6"/>
        <end position="24"/>
    </location>
</feature>
<dbReference type="STRING" id="639282.DEFDS_0020"/>
<dbReference type="OrthoDB" id="9801707at2"/>
<feature type="transmembrane region" description="Helical" evidence="1">
    <location>
        <begin position="36"/>
        <end position="53"/>
    </location>
</feature>
<reference evidence="2 3" key="1">
    <citation type="journal article" date="2010" name="DNA Res.">
        <title>Bacterial lifestyle in a deep-sea hydrothermal vent chimney revealed by the genome sequence of the thermophilic bacterium Deferribacter desulfuricans SSM1.</title>
        <authorList>
            <person name="Takaki Y."/>
            <person name="Shimamura S."/>
            <person name="Nakagawa S."/>
            <person name="Fukuhara Y."/>
            <person name="Horikawa H."/>
            <person name="Ankai A."/>
            <person name="Harada T."/>
            <person name="Hosoyama A."/>
            <person name="Oguchi A."/>
            <person name="Fukui S."/>
            <person name="Fujita N."/>
            <person name="Takami H."/>
            <person name="Takai K."/>
        </authorList>
    </citation>
    <scope>NUCLEOTIDE SEQUENCE [LARGE SCALE GENOMIC DNA]</scope>
    <source>
        <strain evidence="3">DSM 14783 / JCM 11476 / NBRC 101012 / SSM1</strain>
    </source>
</reference>
<dbReference type="AlphaFoldDB" id="D3PAA9"/>
<dbReference type="KEGG" id="ddf:DEFDS_0020"/>
<keyword evidence="1" id="KW-0472">Membrane</keyword>